<feature type="compositionally biased region" description="Low complexity" evidence="1">
    <location>
        <begin position="25"/>
        <end position="58"/>
    </location>
</feature>
<evidence type="ECO:0000313" key="4">
    <source>
        <dbReference type="Proteomes" id="UP001595872"/>
    </source>
</evidence>
<organism evidence="3 4">
    <name type="scientific">Actinomadura gamaensis</name>
    <dbReference type="NCBI Taxonomy" id="1763541"/>
    <lineage>
        <taxon>Bacteria</taxon>
        <taxon>Bacillati</taxon>
        <taxon>Actinomycetota</taxon>
        <taxon>Actinomycetes</taxon>
        <taxon>Streptosporangiales</taxon>
        <taxon>Thermomonosporaceae</taxon>
        <taxon>Actinomadura</taxon>
    </lineage>
</organism>
<dbReference type="Proteomes" id="UP001595872">
    <property type="component" value="Unassembled WGS sequence"/>
</dbReference>
<name>A0ABV9U8Y2_9ACTN</name>
<evidence type="ECO:0000313" key="3">
    <source>
        <dbReference type="EMBL" id="MFC4911993.1"/>
    </source>
</evidence>
<keyword evidence="4" id="KW-1185">Reference proteome</keyword>
<keyword evidence="2" id="KW-0732">Signal</keyword>
<proteinExistence type="predicted"/>
<dbReference type="EMBL" id="JBHSIT010000011">
    <property type="protein sequence ID" value="MFC4911993.1"/>
    <property type="molecule type" value="Genomic_DNA"/>
</dbReference>
<accession>A0ABV9U8Y2</accession>
<feature type="region of interest" description="Disordered" evidence="1">
    <location>
        <begin position="25"/>
        <end position="77"/>
    </location>
</feature>
<dbReference type="RefSeq" id="WP_378261483.1">
    <property type="nucleotide sequence ID" value="NZ_JBHSIT010000011.1"/>
</dbReference>
<reference evidence="4" key="1">
    <citation type="journal article" date="2019" name="Int. J. Syst. Evol. Microbiol.">
        <title>The Global Catalogue of Microorganisms (GCM) 10K type strain sequencing project: providing services to taxonomists for standard genome sequencing and annotation.</title>
        <authorList>
            <consortium name="The Broad Institute Genomics Platform"/>
            <consortium name="The Broad Institute Genome Sequencing Center for Infectious Disease"/>
            <person name="Wu L."/>
            <person name="Ma J."/>
        </authorList>
    </citation>
    <scope>NUCLEOTIDE SEQUENCE [LARGE SCALE GENOMIC DNA]</scope>
    <source>
        <strain evidence="4">KLKA75</strain>
    </source>
</reference>
<protein>
    <submittedName>
        <fullName evidence="3">Uncharacterized protein</fullName>
    </submittedName>
</protein>
<feature type="signal peptide" evidence="2">
    <location>
        <begin position="1"/>
        <end position="23"/>
    </location>
</feature>
<dbReference type="PROSITE" id="PS51257">
    <property type="entry name" value="PROKAR_LIPOPROTEIN"/>
    <property type="match status" value="1"/>
</dbReference>
<feature type="chain" id="PRO_5045102533" evidence="2">
    <location>
        <begin position="24"/>
        <end position="180"/>
    </location>
</feature>
<comment type="caution">
    <text evidence="3">The sequence shown here is derived from an EMBL/GenBank/DDBJ whole genome shotgun (WGS) entry which is preliminary data.</text>
</comment>
<gene>
    <name evidence="3" type="ORF">ACFPCY_32140</name>
</gene>
<sequence length="180" mass="18364">MNALNRIARLGAAVGMSALVLTACGSSSGKSSSGESSNAAPSASQSSSAGSNPTSSPTQETTGSGGAKPGSSSGAVNLPLTATVRSALRDAYLMHAMQEYPKEKQANLTGPSSAHYGKVNGRYYAIGEIGFTDNALSRQDGPHVWRSPNGQDWEYVGDTGGKVCGPVPRALVEKWGVNCG</sequence>
<evidence type="ECO:0000256" key="2">
    <source>
        <dbReference type="SAM" id="SignalP"/>
    </source>
</evidence>
<evidence type="ECO:0000256" key="1">
    <source>
        <dbReference type="SAM" id="MobiDB-lite"/>
    </source>
</evidence>